<proteinExistence type="predicted"/>
<dbReference type="SMART" id="SM00857">
    <property type="entry name" value="Resolvase"/>
    <property type="match status" value="1"/>
</dbReference>
<dbReference type="InterPro" id="IPR036162">
    <property type="entry name" value="Resolvase-like_N_sf"/>
</dbReference>
<dbReference type="Pfam" id="PF07508">
    <property type="entry name" value="Recombinase"/>
    <property type="match status" value="1"/>
</dbReference>
<dbReference type="Gene3D" id="3.90.1750.20">
    <property type="entry name" value="Putative Large Serine Recombinase, Chain B, Domain 2"/>
    <property type="match status" value="1"/>
</dbReference>
<dbReference type="Pfam" id="PF00239">
    <property type="entry name" value="Resolvase"/>
    <property type="match status" value="1"/>
</dbReference>
<dbReference type="PANTHER" id="PTHR30461">
    <property type="entry name" value="DNA-INVERTASE FROM LAMBDOID PROPHAGE"/>
    <property type="match status" value="1"/>
</dbReference>
<dbReference type="InterPro" id="IPR050639">
    <property type="entry name" value="SSR_resolvase"/>
</dbReference>
<evidence type="ECO:0000313" key="3">
    <source>
        <dbReference type="EMBL" id="MXP78371.1"/>
    </source>
</evidence>
<dbReference type="InterPro" id="IPR006119">
    <property type="entry name" value="Resolv_N"/>
</dbReference>
<dbReference type="RefSeq" id="WP_159754901.1">
    <property type="nucleotide sequence ID" value="NZ_WUQX01000001.1"/>
</dbReference>
<protein>
    <submittedName>
        <fullName evidence="3">Recombinase family protein</fullName>
    </submittedName>
</protein>
<dbReference type="EMBL" id="WUQX01000001">
    <property type="protein sequence ID" value="MXP78371.1"/>
    <property type="molecule type" value="Genomic_DNA"/>
</dbReference>
<feature type="domain" description="Recombinase" evidence="2">
    <location>
        <begin position="184"/>
        <end position="310"/>
    </location>
</feature>
<organism evidence="3 4">
    <name type="scientific">Sporofaciens musculi</name>
    <dbReference type="NCBI Taxonomy" id="2681861"/>
    <lineage>
        <taxon>Bacteria</taxon>
        <taxon>Bacillati</taxon>
        <taxon>Bacillota</taxon>
        <taxon>Clostridia</taxon>
        <taxon>Lachnospirales</taxon>
        <taxon>Lachnospiraceae</taxon>
        <taxon>Sporofaciens</taxon>
    </lineage>
</organism>
<dbReference type="Proteomes" id="UP000460412">
    <property type="component" value="Unassembled WGS sequence"/>
</dbReference>
<evidence type="ECO:0000313" key="4">
    <source>
        <dbReference type="Proteomes" id="UP000460412"/>
    </source>
</evidence>
<dbReference type="PANTHER" id="PTHR30461:SF23">
    <property type="entry name" value="DNA RECOMBINASE-RELATED"/>
    <property type="match status" value="1"/>
</dbReference>
<dbReference type="CDD" id="cd00338">
    <property type="entry name" value="Ser_Recombinase"/>
    <property type="match status" value="1"/>
</dbReference>
<dbReference type="PROSITE" id="PS51737">
    <property type="entry name" value="RECOMBINASE_DNA_BIND"/>
    <property type="match status" value="1"/>
</dbReference>
<dbReference type="SUPFAM" id="SSF53041">
    <property type="entry name" value="Resolvase-like"/>
    <property type="match status" value="1"/>
</dbReference>
<dbReference type="InterPro" id="IPR025827">
    <property type="entry name" value="Zn_ribbon_recom_dom"/>
</dbReference>
<dbReference type="PROSITE" id="PS51736">
    <property type="entry name" value="RECOMBINASES_3"/>
    <property type="match status" value="1"/>
</dbReference>
<dbReference type="GO" id="GO:0003677">
    <property type="term" value="F:DNA binding"/>
    <property type="evidence" value="ECO:0007669"/>
    <property type="project" value="InterPro"/>
</dbReference>
<reference evidence="3 4" key="1">
    <citation type="submission" date="2019-12" db="EMBL/GenBank/DDBJ databases">
        <title>Sporaefaciens musculi gen. nov., sp. nov., a novel bacterium isolated from the caecum of an obese mouse.</title>
        <authorList>
            <person name="Rasmussen T.S."/>
            <person name="Streidl T."/>
            <person name="Hitch T.C.A."/>
            <person name="Wortmann E."/>
            <person name="Deptula P."/>
            <person name="Hansen M."/>
            <person name="Nielsen D.S."/>
            <person name="Clavel T."/>
            <person name="Vogensen F.K."/>
        </authorList>
    </citation>
    <scope>NUCLEOTIDE SEQUENCE [LARGE SCALE GENOMIC DNA]</scope>
    <source>
        <strain evidence="3 4">WCA-9-b2</strain>
    </source>
</reference>
<dbReference type="InterPro" id="IPR038109">
    <property type="entry name" value="DNA_bind_recomb_sf"/>
</dbReference>
<gene>
    <name evidence="3" type="ORF">GN277_24410</name>
</gene>
<dbReference type="InterPro" id="IPR011109">
    <property type="entry name" value="DNA_bind_recombinase_dom"/>
</dbReference>
<evidence type="ECO:0000259" key="2">
    <source>
        <dbReference type="PROSITE" id="PS51737"/>
    </source>
</evidence>
<feature type="domain" description="Resolvase/invertase-type recombinase catalytic" evidence="1">
    <location>
        <begin position="27"/>
        <end position="175"/>
    </location>
</feature>
<evidence type="ECO:0000259" key="1">
    <source>
        <dbReference type="PROSITE" id="PS51736"/>
    </source>
</evidence>
<dbReference type="GO" id="GO:0000150">
    <property type="term" value="F:DNA strand exchange activity"/>
    <property type="evidence" value="ECO:0007669"/>
    <property type="project" value="InterPro"/>
</dbReference>
<keyword evidence="4" id="KW-1185">Reference proteome</keyword>
<sequence length="536" mass="61380">MAKKVTTIPATLNRFDSRPIAAAKKRKTAGYARVSTDSEEQATSYEAQVDYYTRYINGREDWEFAGVYTDEGISATNTKKRDGFNQMIEDALAGKIDLIITKSVSRFARNTVDSLTTVRKLKEKGIEVYFEKENIYTLDSKGELLITIMSSLAQEESRSISENTTWGKRKQFADGKGSLAYSTFLGYEKGEDGSLRVNPEQAETVKLIYQLFLQGLSPYAIGKKLTGLGIKSPAGKDTWHQSSVKSILTNEKYKGDALLQKQYTADFLTKKRKKNQGEIPQYYVEGNHEAIIPPETWELVQEEMERRKSMDARYSSASIFSSKIKCSECGNWYGSKVWHSQDKYRRVIFQCNRKFKNDKKCRTPHLTEDEIKDAFVKAVNAVIPEKDELIANTKVMMRTLCDTTELEVEQSRFQTETRTVAEMVKRIVAENKAAPMDQEEYQKRRNELVARYEAARDGYEKASREISDRQGKRKTYMRFIGGLQRLDGFCGKFDEELWTALLDYATVYARDDIRFVFKNGREVKASAEGRMCKSAI</sequence>
<dbReference type="Gene3D" id="3.40.50.1390">
    <property type="entry name" value="Resolvase, N-terminal catalytic domain"/>
    <property type="match status" value="1"/>
</dbReference>
<dbReference type="AlphaFoldDB" id="A0A7X3SLG3"/>
<accession>A0A7X3SLG3</accession>
<comment type="caution">
    <text evidence="3">The sequence shown here is derived from an EMBL/GenBank/DDBJ whole genome shotgun (WGS) entry which is preliminary data.</text>
</comment>
<name>A0A7X3SLG3_9FIRM</name>
<dbReference type="Pfam" id="PF13408">
    <property type="entry name" value="Zn_ribbon_recom"/>
    <property type="match status" value="1"/>
</dbReference>